<name>A0A0F9A9Q2_9ZZZZ</name>
<accession>A0A0F9A9Q2</accession>
<gene>
    <name evidence="1" type="ORF">LCGC14_2938870</name>
</gene>
<dbReference type="AlphaFoldDB" id="A0A0F9A9Q2"/>
<dbReference type="EMBL" id="LAZR01058891">
    <property type="protein sequence ID" value="KKK68956.1"/>
    <property type="molecule type" value="Genomic_DNA"/>
</dbReference>
<evidence type="ECO:0000313" key="1">
    <source>
        <dbReference type="EMBL" id="KKK68956.1"/>
    </source>
</evidence>
<feature type="non-terminal residue" evidence="1">
    <location>
        <position position="1"/>
    </location>
</feature>
<sequence length="85" mass="9287">IIKDFPTSGSEIIDIYGIVNFYIAGWDRCAPYGDSDDCGRPKPAESGIAWGYLLLEELGGTPAWQFDFSQTSNNPFAPVIVALVE</sequence>
<comment type="caution">
    <text evidence="1">The sequence shown here is derived from an EMBL/GenBank/DDBJ whole genome shotgun (WGS) entry which is preliminary data.</text>
</comment>
<proteinExistence type="predicted"/>
<reference evidence="1" key="1">
    <citation type="journal article" date="2015" name="Nature">
        <title>Complex archaea that bridge the gap between prokaryotes and eukaryotes.</title>
        <authorList>
            <person name="Spang A."/>
            <person name="Saw J.H."/>
            <person name="Jorgensen S.L."/>
            <person name="Zaremba-Niedzwiedzka K."/>
            <person name="Martijn J."/>
            <person name="Lind A.E."/>
            <person name="van Eijk R."/>
            <person name="Schleper C."/>
            <person name="Guy L."/>
            <person name="Ettema T.J."/>
        </authorList>
    </citation>
    <scope>NUCLEOTIDE SEQUENCE</scope>
</reference>
<protein>
    <submittedName>
        <fullName evidence="1">Uncharacterized protein</fullName>
    </submittedName>
</protein>
<organism evidence="1">
    <name type="scientific">marine sediment metagenome</name>
    <dbReference type="NCBI Taxonomy" id="412755"/>
    <lineage>
        <taxon>unclassified sequences</taxon>
        <taxon>metagenomes</taxon>
        <taxon>ecological metagenomes</taxon>
    </lineage>
</organism>